<name>A0ABP9PEN6_9PSEU</name>
<dbReference type="EMBL" id="BAABJP010000001">
    <property type="protein sequence ID" value="GAA5144516.1"/>
    <property type="molecule type" value="Genomic_DNA"/>
</dbReference>
<comment type="caution">
    <text evidence="1">The sequence shown here is derived from an EMBL/GenBank/DDBJ whole genome shotgun (WGS) entry which is preliminary data.</text>
</comment>
<organism evidence="1 2">
    <name type="scientific">Pseudonocardia eucalypti</name>
    <dbReference type="NCBI Taxonomy" id="648755"/>
    <lineage>
        <taxon>Bacteria</taxon>
        <taxon>Bacillati</taxon>
        <taxon>Actinomycetota</taxon>
        <taxon>Actinomycetes</taxon>
        <taxon>Pseudonocardiales</taxon>
        <taxon>Pseudonocardiaceae</taxon>
        <taxon>Pseudonocardia</taxon>
    </lineage>
</organism>
<keyword evidence="2" id="KW-1185">Reference proteome</keyword>
<reference evidence="2" key="1">
    <citation type="journal article" date="2019" name="Int. J. Syst. Evol. Microbiol.">
        <title>The Global Catalogue of Microorganisms (GCM) 10K type strain sequencing project: providing services to taxonomists for standard genome sequencing and annotation.</title>
        <authorList>
            <consortium name="The Broad Institute Genomics Platform"/>
            <consortium name="The Broad Institute Genome Sequencing Center for Infectious Disease"/>
            <person name="Wu L."/>
            <person name="Ma J."/>
        </authorList>
    </citation>
    <scope>NUCLEOTIDE SEQUENCE [LARGE SCALE GENOMIC DNA]</scope>
    <source>
        <strain evidence="2">JCM 18303</strain>
    </source>
</reference>
<gene>
    <name evidence="1" type="ORF">GCM10023321_01050</name>
</gene>
<dbReference type="Proteomes" id="UP001428817">
    <property type="component" value="Unassembled WGS sequence"/>
</dbReference>
<accession>A0ABP9PEN6</accession>
<protein>
    <submittedName>
        <fullName evidence="1">Uncharacterized protein</fullName>
    </submittedName>
</protein>
<evidence type="ECO:0000313" key="1">
    <source>
        <dbReference type="EMBL" id="GAA5144516.1"/>
    </source>
</evidence>
<sequence>MTDPCEALAALPQLEPPADVLASWHAALAAAPSPAQAPSRVEQVFHVKHRRKPARPRRISPPALFRFAAAILPIATVLALSSADTANAPQALALRADQLATPAALTGLHPPGPPACPARVGDGHPIGERDVLLDGRPGRLLVLTTDKPGRLRALVLSADCATVLADTLVGR</sequence>
<evidence type="ECO:0000313" key="2">
    <source>
        <dbReference type="Proteomes" id="UP001428817"/>
    </source>
</evidence>
<proteinExistence type="predicted"/>